<protein>
    <submittedName>
        <fullName evidence="1">Uncharacterized protein</fullName>
    </submittedName>
</protein>
<name>A0A0E9QJ77_ANGAN</name>
<organism evidence="1">
    <name type="scientific">Anguilla anguilla</name>
    <name type="common">European freshwater eel</name>
    <name type="synonym">Muraena anguilla</name>
    <dbReference type="NCBI Taxonomy" id="7936"/>
    <lineage>
        <taxon>Eukaryota</taxon>
        <taxon>Metazoa</taxon>
        <taxon>Chordata</taxon>
        <taxon>Craniata</taxon>
        <taxon>Vertebrata</taxon>
        <taxon>Euteleostomi</taxon>
        <taxon>Actinopterygii</taxon>
        <taxon>Neopterygii</taxon>
        <taxon>Teleostei</taxon>
        <taxon>Anguilliformes</taxon>
        <taxon>Anguillidae</taxon>
        <taxon>Anguilla</taxon>
    </lineage>
</organism>
<evidence type="ECO:0000313" key="1">
    <source>
        <dbReference type="EMBL" id="JAH16562.1"/>
    </source>
</evidence>
<proteinExistence type="predicted"/>
<reference evidence="1" key="1">
    <citation type="submission" date="2014-11" db="EMBL/GenBank/DDBJ databases">
        <authorList>
            <person name="Amaro Gonzalez C."/>
        </authorList>
    </citation>
    <scope>NUCLEOTIDE SEQUENCE</scope>
</reference>
<dbReference type="EMBL" id="GBXM01092015">
    <property type="protein sequence ID" value="JAH16562.1"/>
    <property type="molecule type" value="Transcribed_RNA"/>
</dbReference>
<sequence>MAFLYCEILWLKLVILIVRSNQHLGEPIS</sequence>
<accession>A0A0E9QJ77</accession>
<reference evidence="1" key="2">
    <citation type="journal article" date="2015" name="Fish Shellfish Immunol.">
        <title>Early steps in the European eel (Anguilla anguilla)-Vibrio vulnificus interaction in the gills: Role of the RtxA13 toxin.</title>
        <authorList>
            <person name="Callol A."/>
            <person name="Pajuelo D."/>
            <person name="Ebbesson L."/>
            <person name="Teles M."/>
            <person name="MacKenzie S."/>
            <person name="Amaro C."/>
        </authorList>
    </citation>
    <scope>NUCLEOTIDE SEQUENCE</scope>
</reference>
<dbReference type="AlphaFoldDB" id="A0A0E9QJ77"/>